<evidence type="ECO:0000313" key="3">
    <source>
        <dbReference type="Proteomes" id="UP001162031"/>
    </source>
</evidence>
<proteinExistence type="predicted"/>
<reference evidence="2" key="1">
    <citation type="submission" date="2022-12" db="EMBL/GenBank/DDBJ databases">
        <authorList>
            <person name="Webb A."/>
        </authorList>
    </citation>
    <scope>NUCLEOTIDE SEQUENCE</scope>
    <source>
        <strain evidence="2">Hp1</strain>
    </source>
</reference>
<feature type="region of interest" description="Disordered" evidence="1">
    <location>
        <begin position="53"/>
        <end position="99"/>
    </location>
</feature>
<protein>
    <submittedName>
        <fullName evidence="2">Uncharacterized protein</fullName>
    </submittedName>
</protein>
<dbReference type="Proteomes" id="UP001162031">
    <property type="component" value="Unassembled WGS sequence"/>
</dbReference>
<sequence>MSKADGGLLASSSKIQTADEVITGAAVKVNEHLASAAKPVEQVSGVTAKAAEDVTGGAAKATDEVTGGVAKSKDEGADGVAKSKDEVVDAPPKTKEELEAEAKAAEAAKTIKEAGGHPSPLKVAFVSLAVIALLGAMTGWALHLANKHEVATPLEPMSGSNLESMSG</sequence>
<organism evidence="2 3">
    <name type="scientific">Hyaloperonospora brassicae</name>
    <name type="common">Brassica downy mildew</name>
    <name type="synonym">Peronospora brassicae</name>
    <dbReference type="NCBI Taxonomy" id="162125"/>
    <lineage>
        <taxon>Eukaryota</taxon>
        <taxon>Sar</taxon>
        <taxon>Stramenopiles</taxon>
        <taxon>Oomycota</taxon>
        <taxon>Peronosporomycetes</taxon>
        <taxon>Peronosporales</taxon>
        <taxon>Peronosporaceae</taxon>
        <taxon>Hyaloperonospora</taxon>
    </lineage>
</organism>
<name>A0AAV0URW4_HYABA</name>
<keyword evidence="3" id="KW-1185">Reference proteome</keyword>
<gene>
    <name evidence="2" type="ORF">HBR001_LOCUS7686</name>
</gene>
<feature type="compositionally biased region" description="Basic and acidic residues" evidence="1">
    <location>
        <begin position="71"/>
        <end position="99"/>
    </location>
</feature>
<dbReference type="AlphaFoldDB" id="A0AAV0URW4"/>
<evidence type="ECO:0000313" key="2">
    <source>
        <dbReference type="EMBL" id="CAI5739033.1"/>
    </source>
</evidence>
<evidence type="ECO:0000256" key="1">
    <source>
        <dbReference type="SAM" id="MobiDB-lite"/>
    </source>
</evidence>
<accession>A0AAV0URW4</accession>
<dbReference type="EMBL" id="CANTFL010001403">
    <property type="protein sequence ID" value="CAI5739033.1"/>
    <property type="molecule type" value="Genomic_DNA"/>
</dbReference>
<comment type="caution">
    <text evidence="2">The sequence shown here is derived from an EMBL/GenBank/DDBJ whole genome shotgun (WGS) entry which is preliminary data.</text>
</comment>